<name>A0ABD1UP66_9LAMI</name>
<protein>
    <submittedName>
        <fullName evidence="2">Uncharacterized protein</fullName>
    </submittedName>
</protein>
<proteinExistence type="predicted"/>
<dbReference type="Proteomes" id="UP001604336">
    <property type="component" value="Unassembled WGS sequence"/>
</dbReference>
<dbReference type="AlphaFoldDB" id="A0ABD1UP66"/>
<keyword evidence="1" id="KW-0175">Coiled coil</keyword>
<organism evidence="2 3">
    <name type="scientific">Abeliophyllum distichum</name>
    <dbReference type="NCBI Taxonomy" id="126358"/>
    <lineage>
        <taxon>Eukaryota</taxon>
        <taxon>Viridiplantae</taxon>
        <taxon>Streptophyta</taxon>
        <taxon>Embryophyta</taxon>
        <taxon>Tracheophyta</taxon>
        <taxon>Spermatophyta</taxon>
        <taxon>Magnoliopsida</taxon>
        <taxon>eudicotyledons</taxon>
        <taxon>Gunneridae</taxon>
        <taxon>Pentapetalae</taxon>
        <taxon>asterids</taxon>
        <taxon>lamiids</taxon>
        <taxon>Lamiales</taxon>
        <taxon>Oleaceae</taxon>
        <taxon>Forsythieae</taxon>
        <taxon>Abeliophyllum</taxon>
    </lineage>
</organism>
<sequence length="120" mass="13605">MESMCTAYEQLGADLKVSDSNVLHLTRRSWMMTMLCRRGGKEVEAEIARLLGEKKEMEGKLENVEAEYVANFHTTEAYTNFFDYSAKVGHQEVLAVLRSEHSDLNIGSLEKRFSPPDTEG</sequence>
<dbReference type="EMBL" id="JBFOLK010000003">
    <property type="protein sequence ID" value="KAL2526843.1"/>
    <property type="molecule type" value="Genomic_DNA"/>
</dbReference>
<reference evidence="3" key="1">
    <citation type="submission" date="2024-07" db="EMBL/GenBank/DDBJ databases">
        <title>Two chromosome-level genome assemblies of Korean endemic species Abeliophyllum distichum and Forsythia ovata (Oleaceae).</title>
        <authorList>
            <person name="Jang H."/>
        </authorList>
    </citation>
    <scope>NUCLEOTIDE SEQUENCE [LARGE SCALE GENOMIC DNA]</scope>
</reference>
<accession>A0ABD1UP66</accession>
<gene>
    <name evidence="2" type="ORF">Adt_11897</name>
</gene>
<comment type="caution">
    <text evidence="2">The sequence shown here is derived from an EMBL/GenBank/DDBJ whole genome shotgun (WGS) entry which is preliminary data.</text>
</comment>
<evidence type="ECO:0000313" key="3">
    <source>
        <dbReference type="Proteomes" id="UP001604336"/>
    </source>
</evidence>
<feature type="coiled-coil region" evidence="1">
    <location>
        <begin position="40"/>
        <end position="67"/>
    </location>
</feature>
<evidence type="ECO:0000256" key="1">
    <source>
        <dbReference type="SAM" id="Coils"/>
    </source>
</evidence>
<keyword evidence="3" id="KW-1185">Reference proteome</keyword>
<evidence type="ECO:0000313" key="2">
    <source>
        <dbReference type="EMBL" id="KAL2526843.1"/>
    </source>
</evidence>